<sequence length="123" mass="14128">QDNIAEWLNSVQFLAARSTFPDQQVMFNDLLLALPVHLHEYVSADTMAGAERLFDAAIDRLRALFGKSYRERMKEFLAISTPMIRPSQLYAMMHQKGREFLNEHAITSMWLEKLPPSVRGFAA</sequence>
<dbReference type="EMBL" id="GBHO01033170">
    <property type="protein sequence ID" value="JAG10434.1"/>
    <property type="molecule type" value="Transcribed_RNA"/>
</dbReference>
<keyword evidence="1" id="KW-0378">Hydrolase</keyword>
<organism evidence="1">
    <name type="scientific">Lygus hesperus</name>
    <name type="common">Western plant bug</name>
    <dbReference type="NCBI Taxonomy" id="30085"/>
    <lineage>
        <taxon>Eukaryota</taxon>
        <taxon>Metazoa</taxon>
        <taxon>Ecdysozoa</taxon>
        <taxon>Arthropoda</taxon>
        <taxon>Hexapoda</taxon>
        <taxon>Insecta</taxon>
        <taxon>Pterygota</taxon>
        <taxon>Neoptera</taxon>
        <taxon>Paraneoptera</taxon>
        <taxon>Hemiptera</taxon>
        <taxon>Heteroptera</taxon>
        <taxon>Panheteroptera</taxon>
        <taxon>Cimicomorpha</taxon>
        <taxon>Miridae</taxon>
        <taxon>Mirini</taxon>
        <taxon>Lygus</taxon>
    </lineage>
</organism>
<keyword evidence="1" id="KW-0645">Protease</keyword>
<dbReference type="GO" id="GO:0006508">
    <property type="term" value="P:proteolysis"/>
    <property type="evidence" value="ECO:0007669"/>
    <property type="project" value="UniProtKB-KW"/>
</dbReference>
<gene>
    <name evidence="1" type="primary">lon_0</name>
    <name evidence="1" type="ORF">CM83_104072</name>
</gene>
<dbReference type="GO" id="GO:0008233">
    <property type="term" value="F:peptidase activity"/>
    <property type="evidence" value="ECO:0007669"/>
    <property type="project" value="UniProtKB-KW"/>
</dbReference>
<feature type="non-terminal residue" evidence="1">
    <location>
        <position position="123"/>
    </location>
</feature>
<reference evidence="1" key="2">
    <citation type="submission" date="2014-07" db="EMBL/GenBank/DDBJ databases">
        <authorList>
            <person name="Hull J."/>
        </authorList>
    </citation>
    <scope>NUCLEOTIDE SEQUENCE</scope>
</reference>
<evidence type="ECO:0000313" key="1">
    <source>
        <dbReference type="EMBL" id="JAG10434.1"/>
    </source>
</evidence>
<feature type="non-terminal residue" evidence="1">
    <location>
        <position position="1"/>
    </location>
</feature>
<reference evidence="1" key="1">
    <citation type="journal article" date="2014" name="PLoS ONE">
        <title>Transcriptome-Based Identification of ABC Transporters in the Western Tarnished Plant Bug Lygus hesperus.</title>
        <authorList>
            <person name="Hull J.J."/>
            <person name="Chaney K."/>
            <person name="Geib S.M."/>
            <person name="Fabrick J.A."/>
            <person name="Brent C.S."/>
            <person name="Walsh D."/>
            <person name="Lavine L.C."/>
        </authorList>
    </citation>
    <scope>NUCLEOTIDE SEQUENCE</scope>
</reference>
<proteinExistence type="predicted"/>
<accession>A0A0A9WRJ9</accession>
<protein>
    <submittedName>
        <fullName evidence="1">Lon protease</fullName>
    </submittedName>
</protein>
<name>A0A0A9WRJ9_LYGHE</name>
<dbReference type="AlphaFoldDB" id="A0A0A9WRJ9"/>